<dbReference type="InterPro" id="IPR013154">
    <property type="entry name" value="ADH-like_N"/>
</dbReference>
<dbReference type="GO" id="GO:0016491">
    <property type="term" value="F:oxidoreductase activity"/>
    <property type="evidence" value="ECO:0007669"/>
    <property type="project" value="InterPro"/>
</dbReference>
<dbReference type="InterPro" id="IPR011032">
    <property type="entry name" value="GroES-like_sf"/>
</dbReference>
<evidence type="ECO:0000313" key="3">
    <source>
        <dbReference type="Proteomes" id="UP000215224"/>
    </source>
</evidence>
<dbReference type="Proteomes" id="UP000215224">
    <property type="component" value="Chromosome"/>
</dbReference>
<evidence type="ECO:0000313" key="2">
    <source>
        <dbReference type="EMBL" id="AST90904.1"/>
    </source>
</evidence>
<keyword evidence="3" id="KW-1185">Reference proteome</keyword>
<dbReference type="InterPro" id="IPR036291">
    <property type="entry name" value="NAD(P)-bd_dom_sf"/>
</dbReference>
<dbReference type="Gene3D" id="3.40.50.720">
    <property type="entry name" value="NAD(P)-binding Rossmann-like Domain"/>
    <property type="match status" value="1"/>
</dbReference>
<feature type="domain" description="Enoyl reductase (ER)" evidence="1">
    <location>
        <begin position="10"/>
        <end position="316"/>
    </location>
</feature>
<dbReference type="PANTHER" id="PTHR44013:SF1">
    <property type="entry name" value="ZINC-TYPE ALCOHOL DEHYDROGENASE-LIKE PROTEIN C16A3.02C"/>
    <property type="match status" value="1"/>
</dbReference>
<dbReference type="InterPro" id="IPR020843">
    <property type="entry name" value="ER"/>
</dbReference>
<name>A0A223KNG5_9BACI</name>
<dbReference type="SUPFAM" id="SSF51735">
    <property type="entry name" value="NAD(P)-binding Rossmann-fold domains"/>
    <property type="match status" value="1"/>
</dbReference>
<evidence type="ECO:0000259" key="1">
    <source>
        <dbReference type="SMART" id="SM00829"/>
    </source>
</evidence>
<organism evidence="2 3">
    <name type="scientific">Sutcliffiella cohnii</name>
    <dbReference type="NCBI Taxonomy" id="33932"/>
    <lineage>
        <taxon>Bacteria</taxon>
        <taxon>Bacillati</taxon>
        <taxon>Bacillota</taxon>
        <taxon>Bacilli</taxon>
        <taxon>Bacillales</taxon>
        <taxon>Bacillaceae</taxon>
        <taxon>Sutcliffiella</taxon>
    </lineage>
</organism>
<dbReference type="Pfam" id="PF13602">
    <property type="entry name" value="ADH_zinc_N_2"/>
    <property type="match status" value="1"/>
</dbReference>
<proteinExistence type="predicted"/>
<reference evidence="2 3" key="1">
    <citation type="submission" date="2016-12" db="EMBL/GenBank/DDBJ databases">
        <title>The whole genome sequencing and assembly of Bacillus cohnii DSM 6307T strain.</title>
        <authorList>
            <person name="Lee Y.-J."/>
            <person name="Yi H."/>
            <person name="Bahn Y.-S."/>
            <person name="Kim J.F."/>
            <person name="Lee D.-W."/>
        </authorList>
    </citation>
    <scope>NUCLEOTIDE SEQUENCE [LARGE SCALE GENOMIC DNA]</scope>
    <source>
        <strain evidence="2 3">DSM 6307</strain>
    </source>
</reference>
<dbReference type="EMBL" id="CP018866">
    <property type="protein sequence ID" value="AST90904.1"/>
    <property type="molecule type" value="Genomic_DNA"/>
</dbReference>
<dbReference type="PANTHER" id="PTHR44013">
    <property type="entry name" value="ZINC-TYPE ALCOHOL DEHYDROGENASE-LIKE PROTEIN C16A3.02C"/>
    <property type="match status" value="1"/>
</dbReference>
<dbReference type="InterPro" id="IPR052733">
    <property type="entry name" value="Chloroplast_QOR"/>
</dbReference>
<accession>A0A223KNG5</accession>
<dbReference type="AlphaFoldDB" id="A0A223KNG5"/>
<dbReference type="SMART" id="SM00829">
    <property type="entry name" value="PKS_ER"/>
    <property type="match status" value="1"/>
</dbReference>
<dbReference type="RefSeq" id="WP_066410694.1">
    <property type="nucleotide sequence ID" value="NZ_CP018866.1"/>
</dbReference>
<dbReference type="CDD" id="cd08267">
    <property type="entry name" value="MDR1"/>
    <property type="match status" value="1"/>
</dbReference>
<dbReference type="KEGG" id="bcoh:BC6307_06210"/>
<dbReference type="SUPFAM" id="SSF50129">
    <property type="entry name" value="GroES-like"/>
    <property type="match status" value="1"/>
</dbReference>
<protein>
    <submittedName>
        <fullName evidence="2">NAD(P)-dependent alcohol dehydrogenase</fullName>
    </submittedName>
</protein>
<dbReference type="Pfam" id="PF08240">
    <property type="entry name" value="ADH_N"/>
    <property type="match status" value="1"/>
</dbReference>
<gene>
    <name evidence="2" type="ORF">BC6307_06210</name>
</gene>
<sequence>MKAIVYTRYGPPEVLQFQEVAKPTPKDHELLINIYATAVNSADWRMRKAQPSAVRFFFGLTKPRKKILGAVFAGEVKEVGKDVTQFQVGDRVFGSLGMSFGAYAEFICIAPEKCSISIMPENMTYEEAAAIPFGGMTALHFLKKANVQRGQNVLIYGASGAVGTAAVQLAKDMGANVTGICSTSNMELVQSLGATNVIDYTREDFTKEGKKYDVIFDTVAKINYKSTIASLTDKGILLLGDASVSTVLNGFWTSGTTRKKVIGGVAAENSKAIEDLKKRIEKGALKAVIDRTYPLEQAAEAHRYVEKGHKKGNVILTIQ</sequence>
<dbReference type="STRING" id="1314751.GCA_001591425_00043"/>
<dbReference type="Gene3D" id="3.90.180.10">
    <property type="entry name" value="Medium-chain alcohol dehydrogenases, catalytic domain"/>
    <property type="match status" value="1"/>
</dbReference>